<feature type="transmembrane region" description="Helical" evidence="1">
    <location>
        <begin position="126"/>
        <end position="147"/>
    </location>
</feature>
<evidence type="ECO:0000313" key="2">
    <source>
        <dbReference type="EMBL" id="GIY57728.1"/>
    </source>
</evidence>
<dbReference type="EMBL" id="BPLR01012952">
    <property type="protein sequence ID" value="GIY57728.1"/>
    <property type="molecule type" value="Genomic_DNA"/>
</dbReference>
<organism evidence="2 3">
    <name type="scientific">Caerostris extrusa</name>
    <name type="common">Bark spider</name>
    <name type="synonym">Caerostris bankana</name>
    <dbReference type="NCBI Taxonomy" id="172846"/>
    <lineage>
        <taxon>Eukaryota</taxon>
        <taxon>Metazoa</taxon>
        <taxon>Ecdysozoa</taxon>
        <taxon>Arthropoda</taxon>
        <taxon>Chelicerata</taxon>
        <taxon>Arachnida</taxon>
        <taxon>Araneae</taxon>
        <taxon>Araneomorphae</taxon>
        <taxon>Entelegynae</taxon>
        <taxon>Araneoidea</taxon>
        <taxon>Araneidae</taxon>
        <taxon>Caerostris</taxon>
    </lineage>
</organism>
<keyword evidence="1" id="KW-1133">Transmembrane helix</keyword>
<protein>
    <submittedName>
        <fullName evidence="2">Uncharacterized protein</fullName>
    </submittedName>
</protein>
<evidence type="ECO:0000313" key="3">
    <source>
        <dbReference type="Proteomes" id="UP001054945"/>
    </source>
</evidence>
<evidence type="ECO:0000256" key="1">
    <source>
        <dbReference type="SAM" id="Phobius"/>
    </source>
</evidence>
<proteinExistence type="predicted"/>
<comment type="caution">
    <text evidence="2">The sequence shown here is derived from an EMBL/GenBank/DDBJ whole genome shotgun (WGS) entry which is preliminary data.</text>
</comment>
<sequence>MRHSRWKCRNLSTRSFIFSKSDLENCSLVCSLKFEYVVTGVHLDELVLCSKNSTNAVSCMSHVDCRQYHPAAYCKTIPCLCKTVQSPFNSYIFDSTMKIPKLKACVVLSRSIDPDLPLVPFPWKTLLIVIGIVLMFATCLACIKCLHHWRILKVIQRIPELPMWES</sequence>
<gene>
    <name evidence="2" type="primary">AVEN_77945_1</name>
    <name evidence="2" type="ORF">CEXT_122631</name>
</gene>
<keyword evidence="3" id="KW-1185">Reference proteome</keyword>
<keyword evidence="1" id="KW-0472">Membrane</keyword>
<keyword evidence="1" id="KW-0812">Transmembrane</keyword>
<accession>A0AAV4UIY0</accession>
<reference evidence="2 3" key="1">
    <citation type="submission" date="2021-06" db="EMBL/GenBank/DDBJ databases">
        <title>Caerostris extrusa draft genome.</title>
        <authorList>
            <person name="Kono N."/>
            <person name="Arakawa K."/>
        </authorList>
    </citation>
    <scope>NUCLEOTIDE SEQUENCE [LARGE SCALE GENOMIC DNA]</scope>
</reference>
<name>A0AAV4UIY0_CAEEX</name>
<dbReference type="AlphaFoldDB" id="A0AAV4UIY0"/>
<dbReference type="Proteomes" id="UP001054945">
    <property type="component" value="Unassembled WGS sequence"/>
</dbReference>